<keyword evidence="6" id="KW-1185">Reference proteome</keyword>
<dbReference type="Gene3D" id="2.115.10.20">
    <property type="entry name" value="Glycosyl hydrolase domain, family 43"/>
    <property type="match status" value="1"/>
</dbReference>
<gene>
    <name evidence="5" type="ORF">PghCCS26_19560</name>
</gene>
<dbReference type="SUPFAM" id="SSF75005">
    <property type="entry name" value="Arabinanase/levansucrase/invertase"/>
    <property type="match status" value="1"/>
</dbReference>
<evidence type="ECO:0000256" key="2">
    <source>
        <dbReference type="ARBA" id="ARBA00022801"/>
    </source>
</evidence>
<evidence type="ECO:0000256" key="3">
    <source>
        <dbReference type="ARBA" id="ARBA00023295"/>
    </source>
</evidence>
<dbReference type="InterPro" id="IPR008979">
    <property type="entry name" value="Galactose-bd-like_sf"/>
</dbReference>
<dbReference type="CDD" id="cd08991">
    <property type="entry name" value="GH43_HoAraf43-like"/>
    <property type="match status" value="1"/>
</dbReference>
<organism evidence="5 6">
    <name type="scientific">Paenibacillus glycanilyticus</name>
    <dbReference type="NCBI Taxonomy" id="126569"/>
    <lineage>
        <taxon>Bacteria</taxon>
        <taxon>Bacillati</taxon>
        <taxon>Bacillota</taxon>
        <taxon>Bacilli</taxon>
        <taxon>Bacillales</taxon>
        <taxon>Paenibacillaceae</taxon>
        <taxon>Paenibacillus</taxon>
    </lineage>
</organism>
<keyword evidence="4" id="KW-0472">Membrane</keyword>
<dbReference type="EMBL" id="BTCL01000005">
    <property type="protein sequence ID" value="GMK44828.1"/>
    <property type="molecule type" value="Genomic_DNA"/>
</dbReference>
<dbReference type="PANTHER" id="PTHR42812">
    <property type="entry name" value="BETA-XYLOSIDASE"/>
    <property type="match status" value="1"/>
</dbReference>
<dbReference type="SUPFAM" id="SSF49785">
    <property type="entry name" value="Galactose-binding domain-like"/>
    <property type="match status" value="1"/>
</dbReference>
<reference evidence="5 6" key="1">
    <citation type="submission" date="2023-05" db="EMBL/GenBank/DDBJ databases">
        <title>Draft genome of Paenibacillus sp. CCS26.</title>
        <authorList>
            <person name="Akita H."/>
            <person name="Shinto Y."/>
            <person name="Kimura Z."/>
        </authorList>
    </citation>
    <scope>NUCLEOTIDE SEQUENCE [LARGE SCALE GENOMIC DNA]</scope>
    <source>
        <strain evidence="5 6">CCS26</strain>
    </source>
</reference>
<proteinExistence type="inferred from homology"/>
<dbReference type="InterPro" id="IPR006710">
    <property type="entry name" value="Glyco_hydro_43"/>
</dbReference>
<dbReference type="Pfam" id="PF04616">
    <property type="entry name" value="Glyco_hydro_43"/>
    <property type="match status" value="1"/>
</dbReference>
<evidence type="ECO:0000256" key="4">
    <source>
        <dbReference type="SAM" id="Phobius"/>
    </source>
</evidence>
<evidence type="ECO:0008006" key="7">
    <source>
        <dbReference type="Google" id="ProtNLM"/>
    </source>
</evidence>
<comment type="similarity">
    <text evidence="1">Belongs to the glycosyl hydrolase 43 family.</text>
</comment>
<dbReference type="Gene3D" id="2.60.120.260">
    <property type="entry name" value="Galactose-binding domain-like"/>
    <property type="match status" value="1"/>
</dbReference>
<feature type="transmembrane region" description="Helical" evidence="4">
    <location>
        <begin position="9"/>
        <end position="29"/>
    </location>
</feature>
<keyword evidence="2" id="KW-0378">Hydrolase</keyword>
<keyword evidence="3" id="KW-0326">Glycosidase</keyword>
<accession>A0ABQ6NJV9</accession>
<dbReference type="RefSeq" id="WP_317979752.1">
    <property type="nucleotide sequence ID" value="NZ_BTCL01000005.1"/>
</dbReference>
<dbReference type="Proteomes" id="UP001285921">
    <property type="component" value="Unassembled WGS sequence"/>
</dbReference>
<dbReference type="Gene3D" id="2.60.120.560">
    <property type="entry name" value="Exo-inulinase, domain 1"/>
    <property type="match status" value="2"/>
</dbReference>
<dbReference type="InterPro" id="IPR051795">
    <property type="entry name" value="Glycosyl_Hydrlase_43"/>
</dbReference>
<evidence type="ECO:0000313" key="6">
    <source>
        <dbReference type="Proteomes" id="UP001285921"/>
    </source>
</evidence>
<evidence type="ECO:0000313" key="5">
    <source>
        <dbReference type="EMBL" id="GMK44828.1"/>
    </source>
</evidence>
<evidence type="ECO:0000256" key="1">
    <source>
        <dbReference type="ARBA" id="ARBA00009865"/>
    </source>
</evidence>
<sequence length="807" mass="88186">MNGWQMKRSLIGIGIAVVLAAGGGGIWLLTQKQDEQGQAREAITMDRTYQNPMTLDQEWEDYGIGDPYVLRHNGKYYLYCSTKDWRVGIKAWSSDDLVNWSYEGLVTEEPVSEGAYAPEVVYWNGSFYMYTSPAGKGHYVLQSDSPTGPFKVKTDNLGLTIDGSVFIDDDAKWYFTHAESGGIMASSMSDPYTIEAGDKLNTSLGHWTEGSMIIKREGRYFITYTGNHVFSKGYRVNYAVGHESPTGLYTIPENNPLIISTDKDFNGLGHSATVLGPDMDSYYIVYHNLVGSSAEGPPVRKLNMDRLTFNGDKMTVLGPTHDAPVPAPALPAFRDPLGGSPSADKWQSAEISGEDAAWVTTMPTGDRFTAEYNVALGSESGELETIFSYASADDYRSIRINPSDRSFSLRDAAADKEIQKASLPEGMDFSKLHTVRVEADQSGTRAYWDGLLLIDNAGLAAKAGQIGYAWTGSLKPELQYTAFSNEAGGSSDNKMIKQVPGTMEAAHAAASDNNEVTIHHEGTPDGSYSAELTGKAAELAFPVYVRSDGVYMLAAMVSDASAGSTLEVEAGGVKRSVKLKPELFVTEDDSSEWMKVPLGTYSLKQGLQWLTLSKGKGNPDIRFIETIEAAAPEAEQQVVFDPDSTFGYWQEDGGTVGLQLAGDNSMIFGGDARWTDMEVGVDVTQAEAAEDEASILLRTTMESSFRDQVADSFIGYELTFRNGRVILKKVSYEVNQELTSGVLELGNGKAHRIRIKLKGPSIEVFDGDNDEPVLSWTDRNAFLHGRIGLRASSSDWQFSHITVNTKS</sequence>
<dbReference type="PANTHER" id="PTHR42812:SF5">
    <property type="entry name" value="ENDO-ARABINASE"/>
    <property type="match status" value="1"/>
</dbReference>
<protein>
    <recommendedName>
        <fullName evidence="7">Glycoside hydrolase</fullName>
    </recommendedName>
</protein>
<keyword evidence="4" id="KW-1133">Transmembrane helix</keyword>
<name>A0ABQ6NJV9_9BACL</name>
<comment type="caution">
    <text evidence="5">The sequence shown here is derived from an EMBL/GenBank/DDBJ whole genome shotgun (WGS) entry which is preliminary data.</text>
</comment>
<dbReference type="InterPro" id="IPR023296">
    <property type="entry name" value="Glyco_hydro_beta-prop_sf"/>
</dbReference>
<keyword evidence="4" id="KW-0812">Transmembrane</keyword>